<dbReference type="Proteomes" id="UP000244928">
    <property type="component" value="Chromosome"/>
</dbReference>
<feature type="chain" id="PRO_5038375865" description="RCC1 repeat domain-containing protein" evidence="2">
    <location>
        <begin position="23"/>
        <end position="392"/>
    </location>
</feature>
<protein>
    <recommendedName>
        <fullName evidence="5">RCC1 repeat domain-containing protein</fullName>
    </recommendedName>
</protein>
<feature type="signal peptide" evidence="2">
    <location>
        <begin position="1"/>
        <end position="22"/>
    </location>
</feature>
<reference evidence="3 4" key="1">
    <citation type="submission" date="2016-04" db="EMBL/GenBank/DDBJ databases">
        <title>Complete genome sequence of Dietzia lutea YIM 80766T, a strain isolated from desert soil in Egypt.</title>
        <authorList>
            <person name="Zhao J."/>
            <person name="Hu B."/>
            <person name="Geng S."/>
            <person name="Nie Y."/>
            <person name="Tang Y."/>
        </authorList>
    </citation>
    <scope>NUCLEOTIDE SEQUENCE [LARGE SCALE GENOMIC DNA]</scope>
    <source>
        <strain evidence="3 4">YIM 80766</strain>
    </source>
</reference>
<dbReference type="KEGG" id="dlu:A6035_06065"/>
<evidence type="ECO:0000256" key="2">
    <source>
        <dbReference type="SAM" id="SignalP"/>
    </source>
</evidence>
<dbReference type="InterPro" id="IPR000408">
    <property type="entry name" value="Reg_chr_condens"/>
</dbReference>
<evidence type="ECO:0000313" key="4">
    <source>
        <dbReference type="Proteomes" id="UP000244928"/>
    </source>
</evidence>
<feature type="region of interest" description="Disordered" evidence="1">
    <location>
        <begin position="355"/>
        <end position="379"/>
    </location>
</feature>
<sequence length="392" mass="39056">MRIPRHVVSVTTALCLALGGTAACSPADRAVLLASACPDSTAFPAAPRHEPGQAHLIGQVIRSGLPTGPIPGWDDVVSVADAGPALAAVHAGGTVSVVGVDHEGLLAGTAGGAGQTLMPRRVPGVSDAISVAAVGSAFLVTHADGTVSGWGDSFIASGGFRGDSPVRTTPAAVQGAEEVVSVADGSLSALALRSDGGVLGWGVNLTEILGEPAGTTVRRIRDAPGAVSVSDASGAAVIATATGEVCAWGNNVHGLLGVEPRGGQTNRPVRVDGFGDAGVVQVAGGQHFALALDSAGTVWTWGRTVTGVLGDGTTDDTVLTSPRPVPGLPPLRWIGARESSPYGIDGSGALWSWGRGPVRSPEPARDARPRRVPLPGPAQTVSGALVLRAPVG</sequence>
<dbReference type="PROSITE" id="PS50012">
    <property type="entry name" value="RCC1_3"/>
    <property type="match status" value="2"/>
</dbReference>
<keyword evidence="2" id="KW-0732">Signal</keyword>
<dbReference type="AlphaFoldDB" id="A0A2S1R6C4"/>
<dbReference type="PANTHER" id="PTHR45982:SF1">
    <property type="entry name" value="REGULATOR OF CHROMOSOME CONDENSATION"/>
    <property type="match status" value="1"/>
</dbReference>
<dbReference type="Gene3D" id="2.130.10.30">
    <property type="entry name" value="Regulator of chromosome condensation 1/beta-lactamase-inhibitor protein II"/>
    <property type="match status" value="2"/>
</dbReference>
<keyword evidence="4" id="KW-1185">Reference proteome</keyword>
<dbReference type="EMBL" id="CP015449">
    <property type="protein sequence ID" value="AWH91794.1"/>
    <property type="molecule type" value="Genomic_DNA"/>
</dbReference>
<name>A0A2S1R6C4_9ACTN</name>
<dbReference type="InterPro" id="IPR009091">
    <property type="entry name" value="RCC1/BLIP-II"/>
</dbReference>
<dbReference type="Pfam" id="PF00415">
    <property type="entry name" value="RCC1"/>
    <property type="match status" value="1"/>
</dbReference>
<dbReference type="GO" id="GO:0005085">
    <property type="term" value="F:guanyl-nucleotide exchange factor activity"/>
    <property type="evidence" value="ECO:0007669"/>
    <property type="project" value="TreeGrafter"/>
</dbReference>
<dbReference type="InterPro" id="IPR051553">
    <property type="entry name" value="Ran_GTPase-activating"/>
</dbReference>
<evidence type="ECO:0000313" key="3">
    <source>
        <dbReference type="EMBL" id="AWH91794.1"/>
    </source>
</evidence>
<dbReference type="SUPFAM" id="SSF50985">
    <property type="entry name" value="RCC1/BLIP-II"/>
    <property type="match status" value="1"/>
</dbReference>
<organism evidence="3 4">
    <name type="scientific">Dietzia lutea</name>
    <dbReference type="NCBI Taxonomy" id="546160"/>
    <lineage>
        <taxon>Bacteria</taxon>
        <taxon>Bacillati</taxon>
        <taxon>Actinomycetota</taxon>
        <taxon>Actinomycetes</taxon>
        <taxon>Mycobacteriales</taxon>
        <taxon>Dietziaceae</taxon>
        <taxon>Dietzia</taxon>
    </lineage>
</organism>
<dbReference type="RefSeq" id="WP_108847051.1">
    <property type="nucleotide sequence ID" value="NZ_CP015449.1"/>
</dbReference>
<dbReference type="GO" id="GO:0005737">
    <property type="term" value="C:cytoplasm"/>
    <property type="evidence" value="ECO:0007669"/>
    <property type="project" value="TreeGrafter"/>
</dbReference>
<proteinExistence type="predicted"/>
<dbReference type="PANTHER" id="PTHR45982">
    <property type="entry name" value="REGULATOR OF CHROMOSOME CONDENSATION"/>
    <property type="match status" value="1"/>
</dbReference>
<gene>
    <name evidence="3" type="ORF">A6035_06065</name>
</gene>
<dbReference type="PROSITE" id="PS51257">
    <property type="entry name" value="PROKAR_LIPOPROTEIN"/>
    <property type="match status" value="1"/>
</dbReference>
<evidence type="ECO:0008006" key="5">
    <source>
        <dbReference type="Google" id="ProtNLM"/>
    </source>
</evidence>
<accession>A0A2S1R6C4</accession>
<evidence type="ECO:0000256" key="1">
    <source>
        <dbReference type="SAM" id="MobiDB-lite"/>
    </source>
</evidence>